<dbReference type="InterPro" id="IPR050494">
    <property type="entry name" value="Ser_Thr_dual-spec_kinase"/>
</dbReference>
<dbReference type="GO" id="GO:0005524">
    <property type="term" value="F:ATP binding"/>
    <property type="evidence" value="ECO:0007669"/>
    <property type="project" value="UniProtKB-KW"/>
</dbReference>
<gene>
    <name evidence="9" type="primary">LOC103355304</name>
</gene>
<dbReference type="Gene3D" id="1.10.510.10">
    <property type="entry name" value="Transferase(Phosphotransferase) domain 1"/>
    <property type="match status" value="1"/>
</dbReference>
<evidence type="ECO:0000259" key="7">
    <source>
        <dbReference type="PROSITE" id="PS50011"/>
    </source>
</evidence>
<keyword evidence="2" id="KW-0808">Transferase</keyword>
<evidence type="ECO:0000256" key="6">
    <source>
        <dbReference type="SAM" id="MobiDB-lite"/>
    </source>
</evidence>
<dbReference type="Pfam" id="PF00069">
    <property type="entry name" value="Pkinase"/>
    <property type="match status" value="1"/>
</dbReference>
<keyword evidence="1" id="KW-0723">Serine/threonine-protein kinase</keyword>
<dbReference type="GeneID" id="103355304"/>
<dbReference type="InterPro" id="IPR011009">
    <property type="entry name" value="Kinase-like_dom_sf"/>
</dbReference>
<dbReference type="PANTHER" id="PTHR24058:SF17">
    <property type="entry name" value="HOMEODOMAIN INTERACTING PROTEIN KINASE, ISOFORM D"/>
    <property type="match status" value="1"/>
</dbReference>
<evidence type="ECO:0000256" key="3">
    <source>
        <dbReference type="ARBA" id="ARBA00022741"/>
    </source>
</evidence>
<keyword evidence="5" id="KW-0067">ATP-binding</keyword>
<sequence length="380" mass="43150">MNNELQIVRGLKLGRCHIVEDILGEGGFGIVTKCQNMRTKKIEAIKVNRSAPEEMQMALHEISYMKRLQCLDADACNIVKWNGYFFHEESICMNLELLDQNLIDYLDDRGNPGLPVTEIRPVLHQLATALFHLHSIGVVHLDLKPENVMVVDRTQQPVRVKIIDFGLASLLSEIQVGDYRGTNMYMAPEMMLAAPFDETHDMWSLGVIAAELAMGSMLYPGETDYDVLSCIIETQGQPPDDVLNRGMQTSLYFHCQRNKRQPWRLKSPEEFQRDSGLHPEDSRDIQLTCLDDIVEVMEELAGPHSDKQALLSLIKSMLHLDPGQRVKAREALQHPFFAPGVQRKEDAKTVDLIDEATGVQPQTRRNLKKTSDLRKMADMM</sequence>
<dbReference type="SMART" id="SM00220">
    <property type="entry name" value="S_TKc"/>
    <property type="match status" value="1"/>
</dbReference>
<accession>A0A9Y4JTX5</accession>
<evidence type="ECO:0000256" key="2">
    <source>
        <dbReference type="ARBA" id="ARBA00022679"/>
    </source>
</evidence>
<keyword evidence="8" id="KW-1185">Reference proteome</keyword>
<evidence type="ECO:0000256" key="5">
    <source>
        <dbReference type="ARBA" id="ARBA00022840"/>
    </source>
</evidence>
<evidence type="ECO:0000256" key="4">
    <source>
        <dbReference type="ARBA" id="ARBA00022777"/>
    </source>
</evidence>
<reference evidence="9" key="1">
    <citation type="submission" date="2025-08" db="UniProtKB">
        <authorList>
            <consortium name="RefSeq"/>
        </authorList>
    </citation>
    <scope>IDENTIFICATION</scope>
</reference>
<name>A0A9Y4JTX5_9TELE</name>
<keyword evidence="3" id="KW-0547">Nucleotide-binding</keyword>
<dbReference type="GO" id="GO:0004713">
    <property type="term" value="F:protein tyrosine kinase activity"/>
    <property type="evidence" value="ECO:0007669"/>
    <property type="project" value="TreeGrafter"/>
</dbReference>
<dbReference type="InterPro" id="IPR000719">
    <property type="entry name" value="Prot_kinase_dom"/>
</dbReference>
<dbReference type="GO" id="GO:0005737">
    <property type="term" value="C:cytoplasm"/>
    <property type="evidence" value="ECO:0007669"/>
    <property type="project" value="TreeGrafter"/>
</dbReference>
<dbReference type="RefSeq" id="XP_008277267.1">
    <property type="nucleotide sequence ID" value="XM_008279045.1"/>
</dbReference>
<feature type="compositionally biased region" description="Basic and acidic residues" evidence="6">
    <location>
        <begin position="369"/>
        <end position="380"/>
    </location>
</feature>
<evidence type="ECO:0000313" key="8">
    <source>
        <dbReference type="Proteomes" id="UP000694891"/>
    </source>
</evidence>
<protein>
    <submittedName>
        <fullName evidence="9">Homeodomain-interacting protein kinase 1-like</fullName>
    </submittedName>
</protein>
<organism evidence="8 9">
    <name type="scientific">Stegastes partitus</name>
    <name type="common">bicolor damselfish</name>
    <dbReference type="NCBI Taxonomy" id="144197"/>
    <lineage>
        <taxon>Eukaryota</taxon>
        <taxon>Metazoa</taxon>
        <taxon>Chordata</taxon>
        <taxon>Craniata</taxon>
        <taxon>Vertebrata</taxon>
        <taxon>Euteleostomi</taxon>
        <taxon>Actinopterygii</taxon>
        <taxon>Neopterygii</taxon>
        <taxon>Teleostei</taxon>
        <taxon>Neoteleostei</taxon>
        <taxon>Acanthomorphata</taxon>
        <taxon>Ovalentaria</taxon>
        <taxon>Pomacentridae</taxon>
        <taxon>Stegastes</taxon>
    </lineage>
</organism>
<dbReference type="InterPro" id="IPR008271">
    <property type="entry name" value="Ser/Thr_kinase_AS"/>
</dbReference>
<feature type="domain" description="Protein kinase" evidence="7">
    <location>
        <begin position="17"/>
        <end position="337"/>
    </location>
</feature>
<dbReference type="Gene3D" id="3.30.200.20">
    <property type="entry name" value="Phosphorylase Kinase, domain 1"/>
    <property type="match status" value="1"/>
</dbReference>
<evidence type="ECO:0000256" key="1">
    <source>
        <dbReference type="ARBA" id="ARBA00022527"/>
    </source>
</evidence>
<dbReference type="PROSITE" id="PS00108">
    <property type="entry name" value="PROTEIN_KINASE_ST"/>
    <property type="match status" value="1"/>
</dbReference>
<dbReference type="GO" id="GO:0004674">
    <property type="term" value="F:protein serine/threonine kinase activity"/>
    <property type="evidence" value="ECO:0007669"/>
    <property type="project" value="UniProtKB-KW"/>
</dbReference>
<dbReference type="Proteomes" id="UP000694891">
    <property type="component" value="Unplaced"/>
</dbReference>
<proteinExistence type="predicted"/>
<dbReference type="PROSITE" id="PS50011">
    <property type="entry name" value="PROTEIN_KINASE_DOM"/>
    <property type="match status" value="1"/>
</dbReference>
<dbReference type="SUPFAM" id="SSF56112">
    <property type="entry name" value="Protein kinase-like (PK-like)"/>
    <property type="match status" value="1"/>
</dbReference>
<feature type="region of interest" description="Disordered" evidence="6">
    <location>
        <begin position="361"/>
        <end position="380"/>
    </location>
</feature>
<dbReference type="AlphaFoldDB" id="A0A9Y4JTX5"/>
<dbReference type="GO" id="GO:0005634">
    <property type="term" value="C:nucleus"/>
    <property type="evidence" value="ECO:0007669"/>
    <property type="project" value="TreeGrafter"/>
</dbReference>
<dbReference type="PANTHER" id="PTHR24058">
    <property type="entry name" value="DUAL SPECIFICITY PROTEIN KINASE"/>
    <property type="match status" value="1"/>
</dbReference>
<keyword evidence="4" id="KW-0418">Kinase</keyword>
<evidence type="ECO:0000313" key="9">
    <source>
        <dbReference type="RefSeq" id="XP_008277267.1"/>
    </source>
</evidence>